<name>J3MH01_ORYBR</name>
<keyword evidence="2" id="KW-1185">Reference proteome</keyword>
<sequence>MCICTGGSIIEKRNIARRHGSEDALYCCLFVVIDRARPWHPPAGRGRQDRCVSSFLPACGLPIWMTICPPYYLSIYLSIYLLCIWKITGCASGRPDSEVDAHWVICHSSHVCFSGLHIF</sequence>
<dbReference type="AlphaFoldDB" id="J3MH01"/>
<dbReference type="Proteomes" id="UP000006038">
    <property type="component" value="Chromosome 6"/>
</dbReference>
<reference evidence="1" key="1">
    <citation type="journal article" date="2013" name="Nat. Commun.">
        <title>Whole-genome sequencing of Oryza brachyantha reveals mechanisms underlying Oryza genome evolution.</title>
        <authorList>
            <person name="Chen J."/>
            <person name="Huang Q."/>
            <person name="Gao D."/>
            <person name="Wang J."/>
            <person name="Lang Y."/>
            <person name="Liu T."/>
            <person name="Li B."/>
            <person name="Bai Z."/>
            <person name="Luis Goicoechea J."/>
            <person name="Liang C."/>
            <person name="Chen C."/>
            <person name="Zhang W."/>
            <person name="Sun S."/>
            <person name="Liao Y."/>
            <person name="Zhang X."/>
            <person name="Yang L."/>
            <person name="Song C."/>
            <person name="Wang M."/>
            <person name="Shi J."/>
            <person name="Liu G."/>
            <person name="Liu J."/>
            <person name="Zhou H."/>
            <person name="Zhou W."/>
            <person name="Yu Q."/>
            <person name="An N."/>
            <person name="Chen Y."/>
            <person name="Cai Q."/>
            <person name="Wang B."/>
            <person name="Liu B."/>
            <person name="Min J."/>
            <person name="Huang Y."/>
            <person name="Wu H."/>
            <person name="Li Z."/>
            <person name="Zhang Y."/>
            <person name="Yin Y."/>
            <person name="Song W."/>
            <person name="Jiang J."/>
            <person name="Jackson S.A."/>
            <person name="Wing R.A."/>
            <person name="Wang J."/>
            <person name="Chen M."/>
        </authorList>
    </citation>
    <scope>NUCLEOTIDE SEQUENCE [LARGE SCALE GENOMIC DNA]</scope>
    <source>
        <strain evidence="1">cv. IRGC 101232</strain>
    </source>
</reference>
<evidence type="ECO:0000313" key="1">
    <source>
        <dbReference type="EnsemblPlants" id="OB06G32950.1"/>
    </source>
</evidence>
<dbReference type="EnsemblPlants" id="OB06G32950.1">
    <property type="protein sequence ID" value="OB06G32950.1"/>
    <property type="gene ID" value="OB06G32950"/>
</dbReference>
<proteinExistence type="predicted"/>
<evidence type="ECO:0000313" key="2">
    <source>
        <dbReference type="Proteomes" id="UP000006038"/>
    </source>
</evidence>
<dbReference type="Gramene" id="OB06G32950.1">
    <property type="protein sequence ID" value="OB06G32950.1"/>
    <property type="gene ID" value="OB06G32950"/>
</dbReference>
<reference evidence="1" key="2">
    <citation type="submission" date="2013-04" db="UniProtKB">
        <authorList>
            <consortium name="EnsemblPlants"/>
        </authorList>
    </citation>
    <scope>IDENTIFICATION</scope>
</reference>
<dbReference type="HOGENOM" id="CLU_2065120_0_0_1"/>
<organism evidence="1">
    <name type="scientific">Oryza brachyantha</name>
    <name type="common">malo sina</name>
    <dbReference type="NCBI Taxonomy" id="4533"/>
    <lineage>
        <taxon>Eukaryota</taxon>
        <taxon>Viridiplantae</taxon>
        <taxon>Streptophyta</taxon>
        <taxon>Embryophyta</taxon>
        <taxon>Tracheophyta</taxon>
        <taxon>Spermatophyta</taxon>
        <taxon>Magnoliopsida</taxon>
        <taxon>Liliopsida</taxon>
        <taxon>Poales</taxon>
        <taxon>Poaceae</taxon>
        <taxon>BOP clade</taxon>
        <taxon>Oryzoideae</taxon>
        <taxon>Oryzeae</taxon>
        <taxon>Oryzinae</taxon>
        <taxon>Oryza</taxon>
    </lineage>
</organism>
<protein>
    <submittedName>
        <fullName evidence="1">Uncharacterized protein</fullName>
    </submittedName>
</protein>
<accession>J3MH01</accession>